<comment type="caution">
    <text evidence="6">The sequence shown here is derived from an EMBL/GenBank/DDBJ whole genome shotgun (WGS) entry which is preliminary data.</text>
</comment>
<evidence type="ECO:0000256" key="1">
    <source>
        <dbReference type="ARBA" id="ARBA00004308"/>
    </source>
</evidence>
<feature type="compositionally biased region" description="Low complexity" evidence="4">
    <location>
        <begin position="179"/>
        <end position="193"/>
    </location>
</feature>
<feature type="region of interest" description="Disordered" evidence="4">
    <location>
        <begin position="660"/>
        <end position="706"/>
    </location>
</feature>
<feature type="region of interest" description="Disordered" evidence="4">
    <location>
        <begin position="1084"/>
        <end position="1206"/>
    </location>
</feature>
<protein>
    <recommendedName>
        <fullName evidence="5">SAC domain-containing protein</fullName>
    </recommendedName>
</protein>
<feature type="domain" description="SAC" evidence="5">
    <location>
        <begin position="336"/>
        <end position="748"/>
    </location>
</feature>
<feature type="compositionally biased region" description="Low complexity" evidence="4">
    <location>
        <begin position="1158"/>
        <end position="1190"/>
    </location>
</feature>
<evidence type="ECO:0000313" key="6">
    <source>
        <dbReference type="EMBL" id="KAG8466340.1"/>
    </source>
</evidence>
<keyword evidence="3" id="KW-0472">Membrane</keyword>
<feature type="compositionally biased region" description="Pro residues" evidence="4">
    <location>
        <begin position="166"/>
        <end position="176"/>
    </location>
</feature>
<feature type="region of interest" description="Disordered" evidence="4">
    <location>
        <begin position="266"/>
        <end position="295"/>
    </location>
</feature>
<dbReference type="OrthoDB" id="405996at2759"/>
<name>A0A8J6CDY0_DIALT</name>
<accession>A0A8J6CDY0</accession>
<proteinExistence type="predicted"/>
<gene>
    <name evidence="6" type="ORF">KFE25_002096</name>
</gene>
<feature type="region of interest" description="Disordered" evidence="4">
    <location>
        <begin position="151"/>
        <end position="218"/>
    </location>
</feature>
<dbReference type="EMBL" id="JAGTXO010000008">
    <property type="protein sequence ID" value="KAG8466340.1"/>
    <property type="molecule type" value="Genomic_DNA"/>
</dbReference>
<reference evidence="6" key="1">
    <citation type="submission" date="2021-05" db="EMBL/GenBank/DDBJ databases">
        <title>The genome of the haptophyte Pavlova lutheri (Diacronema luteri, Pavlovales) - a model for lipid biosynthesis in eukaryotic algae.</title>
        <authorList>
            <person name="Hulatt C.J."/>
            <person name="Posewitz M.C."/>
        </authorList>
    </citation>
    <scope>NUCLEOTIDE SEQUENCE</scope>
    <source>
        <strain evidence="6">NIVA-4/92</strain>
    </source>
</reference>
<evidence type="ECO:0000256" key="2">
    <source>
        <dbReference type="ARBA" id="ARBA00022801"/>
    </source>
</evidence>
<feature type="compositionally biased region" description="Acidic residues" evidence="4">
    <location>
        <begin position="672"/>
        <end position="682"/>
    </location>
</feature>
<dbReference type="InterPro" id="IPR002013">
    <property type="entry name" value="SAC_dom"/>
</dbReference>
<feature type="compositionally biased region" description="Acidic residues" evidence="4">
    <location>
        <begin position="1139"/>
        <end position="1155"/>
    </location>
</feature>
<dbReference type="PANTHER" id="PTHR45738:SF5">
    <property type="entry name" value="POLYPHOSPHOINOSITIDE PHOSPHATASE"/>
    <property type="match status" value="1"/>
</dbReference>
<feature type="compositionally biased region" description="Basic and acidic residues" evidence="4">
    <location>
        <begin position="564"/>
        <end position="581"/>
    </location>
</feature>
<feature type="region of interest" description="Disordered" evidence="4">
    <location>
        <begin position="754"/>
        <end position="781"/>
    </location>
</feature>
<comment type="subcellular location">
    <subcellularLocation>
        <location evidence="1">Endomembrane system</location>
    </subcellularLocation>
</comment>
<feature type="region of interest" description="Disordered" evidence="4">
    <location>
        <begin position="843"/>
        <end position="868"/>
    </location>
</feature>
<organism evidence="6 7">
    <name type="scientific">Diacronema lutheri</name>
    <name type="common">Unicellular marine alga</name>
    <name type="synonym">Monochrysis lutheri</name>
    <dbReference type="NCBI Taxonomy" id="2081491"/>
    <lineage>
        <taxon>Eukaryota</taxon>
        <taxon>Haptista</taxon>
        <taxon>Haptophyta</taxon>
        <taxon>Pavlovophyceae</taxon>
        <taxon>Pavlovales</taxon>
        <taxon>Pavlovaceae</taxon>
        <taxon>Diacronema</taxon>
    </lineage>
</organism>
<dbReference type="Proteomes" id="UP000751190">
    <property type="component" value="Unassembled WGS sequence"/>
</dbReference>
<dbReference type="GO" id="GO:0043813">
    <property type="term" value="F:phosphatidylinositol-3,5-bisphosphate 5-phosphatase activity"/>
    <property type="evidence" value="ECO:0007669"/>
    <property type="project" value="InterPro"/>
</dbReference>
<feature type="region of interest" description="Disordered" evidence="4">
    <location>
        <begin position="1358"/>
        <end position="1379"/>
    </location>
</feature>
<dbReference type="GO" id="GO:0012505">
    <property type="term" value="C:endomembrane system"/>
    <property type="evidence" value="ECO:0007669"/>
    <property type="project" value="UniProtKB-SubCell"/>
</dbReference>
<dbReference type="InterPro" id="IPR043573">
    <property type="entry name" value="Fig4-like"/>
</dbReference>
<sequence>MAEGHSELELYESPSAFYLFGRSRARSSAWSLLKVRREEPPDEPDGVPPPIEEDAGEYSSAEMRALVQRLHLATKAKGHAQGLVHALRACAFLGMVRFLESHYMLFVTRREHVGLIGPHAVYRIDATVLVSTAPVAQPGLRIGAALAPTARARTSHARDAAAQPASPQPAAAPPRPASDEGVAVSAPSAPGAPDATARPAAEWREGRRVAPPPRWPSWPFERFAEQLGRGVGPAGVNGAVRSREASALFGAAGEAGLAGGSCTALAPPAAAPPPRAPSRATGGARAPPTPTSAPAWLRMPSAAVAQFGRLATELHAGWAGSAACRALLEIRYRTLFSSMDLSKDCFYSHHYDLTRTLQANCARERARARGARDFDPSPKERFVWNRFLIEEVERVLGGARARAWLTPIVHGFFTQVVLRSVGNAVRLTLVARRSRHYAGVRLLKRGISLEGHVANEVETEQLVWDEAAGALSRRRASSAVQLRGSIPILWWHGEMPSMGPRHDIRLLRSDPAFELTWQHVTRLCAEYGAPLVLFNLIKRFERRPRETFLGVCFEEAVTYLQARAAREHEQHEQQDAREQGRRAARGAPEGREGADADAGAAGSGVLARGAPLSPPPPRPRARAPCDVRYVALDYSRERSRRGADILALVSQYTEPMAERTGFFAPGGRADELDGDDGDDDADAGSANAGSVGASASAPRAARAPKLPARRLQSGIVRTNCIDCLDRTNVAQYSLGLTLLSHQLASLGLIPPLSTQPPAAAPHGQPRQLPARDEQRRAAASAAAAVAGGAGAHAPPGRAAACVAVGAATALVADGVARPTTALPEGGRASSAIAAAEDAQLAPAWRAARRSRGGAPAARADDGGGDRAAAGTLASAEVAEHDEPDGSHEHLAARAAASSPLAALAQELLCELFEEMGTQIALQYGGSHMVHAISSNKARDMLHSVSRFYSNTFTDVEKQSIFNIFLGKFRPSRGALNIWELPTDHYLHIGGPPPALEPACAREDDATADGGGDARTTDAARATAGDLGDARAEGTLPAATPCARAAWRERRRFELDALYEPWHATSFDELLSRRAFTRVVFLQPPLGADADAPPVATEADDARAALPRASVPRPRADSCASTDGGRAAGSARPDGGATGDDGDGAAGDDGDDGDEAQEPRAPGASARRASSPVPAHESVPRAAPRASRPAAPATPPSNPPRTDACHAAMPVPRSTFVGGGVVHGPADAEHAPYELVHLPCGLSLVRAAGYVTPDFSAQASARGARGALGGLGDEDASTASAWAQYEAILRAQERAITTPVPLAPARARGANARHGEAPDAPDSLRTHRLCATAELLDDSNWPAILREFHERTAPLPLDLPSRTAAAASTGRPSRGASNAASATVVGAARAAKRGAGCGTPARPELARWKAAGGDAARRARSSSAS</sequence>
<dbReference type="PROSITE" id="PS50275">
    <property type="entry name" value="SAC"/>
    <property type="match status" value="1"/>
</dbReference>
<evidence type="ECO:0000256" key="4">
    <source>
        <dbReference type="SAM" id="MobiDB-lite"/>
    </source>
</evidence>
<keyword evidence="7" id="KW-1185">Reference proteome</keyword>
<evidence type="ECO:0000256" key="3">
    <source>
        <dbReference type="ARBA" id="ARBA00023136"/>
    </source>
</evidence>
<dbReference type="GO" id="GO:0046856">
    <property type="term" value="P:phosphatidylinositol dephosphorylation"/>
    <property type="evidence" value="ECO:0007669"/>
    <property type="project" value="InterPro"/>
</dbReference>
<evidence type="ECO:0000313" key="7">
    <source>
        <dbReference type="Proteomes" id="UP000751190"/>
    </source>
</evidence>
<feature type="compositionally biased region" description="Low complexity" evidence="4">
    <location>
        <begin position="277"/>
        <end position="286"/>
    </location>
</feature>
<feature type="compositionally biased region" description="Low complexity" evidence="4">
    <location>
        <begin position="683"/>
        <end position="703"/>
    </location>
</feature>
<dbReference type="PANTHER" id="PTHR45738">
    <property type="entry name" value="POLYPHOSPHOINOSITIDE PHOSPHATASE"/>
    <property type="match status" value="1"/>
</dbReference>
<keyword evidence="2" id="KW-0378">Hydrolase</keyword>
<evidence type="ECO:0000259" key="5">
    <source>
        <dbReference type="PROSITE" id="PS50275"/>
    </source>
</evidence>
<dbReference type="Pfam" id="PF02383">
    <property type="entry name" value="Syja_N"/>
    <property type="match status" value="1"/>
</dbReference>
<feature type="region of interest" description="Disordered" evidence="4">
    <location>
        <begin position="564"/>
        <end position="624"/>
    </location>
</feature>